<dbReference type="Proteomes" id="UP000887565">
    <property type="component" value="Unplaced"/>
</dbReference>
<keyword evidence="1" id="KW-1185">Reference proteome</keyword>
<sequence length="63" mass="6612">MARQRRRRGVLTAGGRTLPVLVDHQNGLVIDDVRAPSKISNVRDSASAINGANNGLAGSSLCK</sequence>
<reference evidence="2" key="1">
    <citation type="submission" date="2022-11" db="UniProtKB">
        <authorList>
            <consortium name="WormBaseParasite"/>
        </authorList>
    </citation>
    <scope>IDENTIFICATION</scope>
</reference>
<proteinExistence type="predicted"/>
<organism evidence="1 2">
    <name type="scientific">Romanomermis culicivorax</name>
    <name type="common">Nematode worm</name>
    <dbReference type="NCBI Taxonomy" id="13658"/>
    <lineage>
        <taxon>Eukaryota</taxon>
        <taxon>Metazoa</taxon>
        <taxon>Ecdysozoa</taxon>
        <taxon>Nematoda</taxon>
        <taxon>Enoplea</taxon>
        <taxon>Dorylaimia</taxon>
        <taxon>Mermithida</taxon>
        <taxon>Mermithoidea</taxon>
        <taxon>Mermithidae</taxon>
        <taxon>Romanomermis</taxon>
    </lineage>
</organism>
<protein>
    <submittedName>
        <fullName evidence="2">Uncharacterized protein</fullName>
    </submittedName>
</protein>
<evidence type="ECO:0000313" key="1">
    <source>
        <dbReference type="Proteomes" id="UP000887565"/>
    </source>
</evidence>
<dbReference type="WBParaSite" id="nRc.2.0.1.t26937-RA">
    <property type="protein sequence ID" value="nRc.2.0.1.t26937-RA"/>
    <property type="gene ID" value="nRc.2.0.1.g26937"/>
</dbReference>
<evidence type="ECO:0000313" key="2">
    <source>
        <dbReference type="WBParaSite" id="nRc.2.0.1.t26937-RA"/>
    </source>
</evidence>
<accession>A0A915JLI1</accession>
<name>A0A915JLI1_ROMCU</name>
<dbReference type="AlphaFoldDB" id="A0A915JLI1"/>